<gene>
    <name evidence="2" type="ORF">Acr_00g0077460</name>
</gene>
<organism evidence="2 3">
    <name type="scientific">Actinidia rufa</name>
    <dbReference type="NCBI Taxonomy" id="165716"/>
    <lineage>
        <taxon>Eukaryota</taxon>
        <taxon>Viridiplantae</taxon>
        <taxon>Streptophyta</taxon>
        <taxon>Embryophyta</taxon>
        <taxon>Tracheophyta</taxon>
        <taxon>Spermatophyta</taxon>
        <taxon>Magnoliopsida</taxon>
        <taxon>eudicotyledons</taxon>
        <taxon>Gunneridae</taxon>
        <taxon>Pentapetalae</taxon>
        <taxon>asterids</taxon>
        <taxon>Ericales</taxon>
        <taxon>Actinidiaceae</taxon>
        <taxon>Actinidia</taxon>
    </lineage>
</organism>
<evidence type="ECO:0000313" key="3">
    <source>
        <dbReference type="Proteomes" id="UP000585474"/>
    </source>
</evidence>
<dbReference type="Proteomes" id="UP000585474">
    <property type="component" value="Unassembled WGS sequence"/>
</dbReference>
<sequence length="188" mass="20688">MVGGAKETRRGWASMVWVCRGLWSSPKSCAKWGYGVGFLSRIVVEFAEGGRRPVECWEDVVRGAGGGVRWCDCGRRLVARWLGLATVDGDGGGLARYKGPSLLDAIDCPTNLLRRTHSSDAPFCDVIKLQPQGQLSACGYNWELEHYKLDRRCRHSHLICSCLFLVGSLIEMKAAAALLAREMKALSN</sequence>
<name>A0A7J0DTL8_9ERIC</name>
<protein>
    <submittedName>
        <fullName evidence="2">Uncharacterized protein</fullName>
    </submittedName>
</protein>
<keyword evidence="1" id="KW-1133">Transmembrane helix</keyword>
<reference evidence="3" key="1">
    <citation type="submission" date="2019-07" db="EMBL/GenBank/DDBJ databases">
        <title>De Novo Assembly of kiwifruit Actinidia rufa.</title>
        <authorList>
            <person name="Sugita-Konishi S."/>
            <person name="Sato K."/>
            <person name="Mori E."/>
            <person name="Abe Y."/>
            <person name="Kisaki G."/>
            <person name="Hamano K."/>
            <person name="Suezawa K."/>
            <person name="Otani M."/>
            <person name="Fukuda T."/>
            <person name="Manabe T."/>
            <person name="Gomi K."/>
            <person name="Tabuchi M."/>
            <person name="Akimitsu K."/>
            <person name="Kataoka I."/>
        </authorList>
    </citation>
    <scope>NUCLEOTIDE SEQUENCE [LARGE SCALE GENOMIC DNA]</scope>
    <source>
        <strain evidence="3">cv. Fuchu</strain>
    </source>
</reference>
<evidence type="ECO:0000313" key="2">
    <source>
        <dbReference type="EMBL" id="GFS41986.1"/>
    </source>
</evidence>
<keyword evidence="1" id="KW-0472">Membrane</keyword>
<feature type="transmembrane region" description="Helical" evidence="1">
    <location>
        <begin position="158"/>
        <end position="180"/>
    </location>
</feature>
<evidence type="ECO:0000256" key="1">
    <source>
        <dbReference type="SAM" id="Phobius"/>
    </source>
</evidence>
<dbReference type="AlphaFoldDB" id="A0A7J0DTL8"/>
<keyword evidence="1" id="KW-0812">Transmembrane</keyword>
<dbReference type="EMBL" id="BJWL01000390">
    <property type="protein sequence ID" value="GFS41986.1"/>
    <property type="molecule type" value="Genomic_DNA"/>
</dbReference>
<keyword evidence="3" id="KW-1185">Reference proteome</keyword>
<proteinExistence type="predicted"/>
<comment type="caution">
    <text evidence="2">The sequence shown here is derived from an EMBL/GenBank/DDBJ whole genome shotgun (WGS) entry which is preliminary data.</text>
</comment>
<accession>A0A7J0DTL8</accession>